<feature type="domain" description="Sushi" evidence="6">
    <location>
        <begin position="189"/>
        <end position="248"/>
    </location>
</feature>
<feature type="disulfide bond" evidence="5">
    <location>
        <begin position="628"/>
        <end position="655"/>
    </location>
</feature>
<feature type="domain" description="Sushi" evidence="6">
    <location>
        <begin position="352"/>
        <end position="409"/>
    </location>
</feature>
<dbReference type="SMART" id="SM00032">
    <property type="entry name" value="CCP"/>
    <property type="match status" value="10"/>
</dbReference>
<comment type="caution">
    <text evidence="7">The sequence shown here is derived from an EMBL/GenBank/DDBJ whole genome shotgun (WGS) entry which is preliminary data.</text>
</comment>
<keyword evidence="2" id="KW-0677">Repeat</keyword>
<proteinExistence type="predicted"/>
<feature type="domain" description="Sushi" evidence="6">
    <location>
        <begin position="410"/>
        <end position="468"/>
    </location>
</feature>
<evidence type="ECO:0000259" key="6">
    <source>
        <dbReference type="PROSITE" id="PS50923"/>
    </source>
</evidence>
<feature type="domain" description="Sushi" evidence="6">
    <location>
        <begin position="249"/>
        <end position="311"/>
    </location>
</feature>
<dbReference type="AlphaFoldDB" id="A0A2T7NKY8"/>
<organism evidence="7 8">
    <name type="scientific">Pomacea canaliculata</name>
    <name type="common">Golden apple snail</name>
    <dbReference type="NCBI Taxonomy" id="400727"/>
    <lineage>
        <taxon>Eukaryota</taxon>
        <taxon>Metazoa</taxon>
        <taxon>Spiralia</taxon>
        <taxon>Lophotrochozoa</taxon>
        <taxon>Mollusca</taxon>
        <taxon>Gastropoda</taxon>
        <taxon>Caenogastropoda</taxon>
        <taxon>Architaenioglossa</taxon>
        <taxon>Ampullarioidea</taxon>
        <taxon>Ampullariidae</taxon>
        <taxon>Pomacea</taxon>
    </lineage>
</organism>
<dbReference type="Proteomes" id="UP000245119">
    <property type="component" value="Linkage Group LG11"/>
</dbReference>
<dbReference type="OrthoDB" id="9991441at2759"/>
<evidence type="ECO:0000256" key="2">
    <source>
        <dbReference type="ARBA" id="ARBA00022737"/>
    </source>
</evidence>
<name>A0A2T7NKY8_POMCA</name>
<evidence type="ECO:0000256" key="1">
    <source>
        <dbReference type="ARBA" id="ARBA00022659"/>
    </source>
</evidence>
<reference evidence="7 8" key="1">
    <citation type="submission" date="2018-04" db="EMBL/GenBank/DDBJ databases">
        <title>The genome of golden apple snail Pomacea canaliculata provides insight into stress tolerance and invasive adaptation.</title>
        <authorList>
            <person name="Liu C."/>
            <person name="Liu B."/>
            <person name="Ren Y."/>
            <person name="Zhang Y."/>
            <person name="Wang H."/>
            <person name="Li S."/>
            <person name="Jiang F."/>
            <person name="Yin L."/>
            <person name="Zhang G."/>
            <person name="Qian W."/>
            <person name="Fan W."/>
        </authorList>
    </citation>
    <scope>NUCLEOTIDE SEQUENCE [LARGE SCALE GENOMIC DNA]</scope>
    <source>
        <strain evidence="7">SZHN2017</strain>
        <tissue evidence="7">Muscle</tissue>
    </source>
</reference>
<feature type="domain" description="Sushi" evidence="6">
    <location>
        <begin position="121"/>
        <end position="184"/>
    </location>
</feature>
<feature type="disulfide bond" evidence="5">
    <location>
        <begin position="83"/>
        <end position="110"/>
    </location>
</feature>
<dbReference type="Pfam" id="PF00084">
    <property type="entry name" value="Sushi"/>
    <property type="match status" value="8"/>
</dbReference>
<dbReference type="Gene3D" id="2.10.70.10">
    <property type="entry name" value="Complement Module, domain 1"/>
    <property type="match status" value="10"/>
</dbReference>
<dbReference type="STRING" id="400727.A0A2T7NKY8"/>
<accession>A0A2T7NKY8</accession>
<dbReference type="EMBL" id="PZQS01000011">
    <property type="protein sequence ID" value="PVD21829.1"/>
    <property type="molecule type" value="Genomic_DNA"/>
</dbReference>
<keyword evidence="1 5" id="KW-0768">Sushi</keyword>
<dbReference type="InterPro" id="IPR050350">
    <property type="entry name" value="Compl-Cell_Adhes-Reg"/>
</dbReference>
<gene>
    <name evidence="7" type="ORF">C0Q70_17631</name>
</gene>
<dbReference type="PANTHER" id="PTHR19325">
    <property type="entry name" value="COMPLEMENT COMPONENT-RELATED SUSHI DOMAIN-CONTAINING"/>
    <property type="match status" value="1"/>
</dbReference>
<dbReference type="CDD" id="cd00033">
    <property type="entry name" value="CCP"/>
    <property type="match status" value="8"/>
</dbReference>
<keyword evidence="8" id="KW-1185">Reference proteome</keyword>
<sequence length="682" mass="75618">MKAQVDDPVCPRHADVGNRKCARRCETNVDCKSRKKTCECDGVCGRSCVNENLRCLPVVVDIAHGKVSILPYNKFGAVARYTCDDGYTLIGLPLRVCQGDETWNGEEPRCELNHRLLETSHECHSPPIVYHAHHSGAEGQTSYQLGAKIIYQCDPGYTPKKDSVDRAWCVGGGIWVGPNMTCTSATPPAACEPPQPILNGFVEAVAAGVGAGSQIEYRCKGGFYLVGNEIRTCQKDGTWNGTEPTCDEVACGPPPHVEHADHDASLTQYRFAMGTTLTYTCKFGYYREGGQRATCSGKEGNWIGPHMTCKARDCGAPGEINNGWRDPGYRFTYPTRVTYHCNEGYEMRGKAIHCLELRAPLHGTMIGSGTTYGSVIRFICNDGFKVVGSAERTCQADRTWSGQEAFCEEINCGVPGPIWNGYLDGHRTTVGAVYFYRCNIRTKFQGDSFSTQCLENGQWSYPPPQCLGQCQVPAIMNGTILNGREGAWADSGTTITPQCLNGLVLNDTTEVVCNNGSWNIIPRCVPAPCDSPPPLVENGHRVFFGVRHGDRARYFCIEGYKLSSASQQYLTCQYGDWVGPTPVCEENYCPNPGELKNGKVYKIGQVGKFIFHDFIYTIKHGDRLVYECDRNYRLKGPRGAACVNGEWSPKEPPQCVPSQHPLFHKLWKPYEEQQALVYRRRR</sequence>
<dbReference type="InterPro" id="IPR000436">
    <property type="entry name" value="Sushi_SCR_CCP_dom"/>
</dbReference>
<feature type="disulfide bond" evidence="5">
    <location>
        <begin position="219"/>
        <end position="246"/>
    </location>
</feature>
<comment type="caution">
    <text evidence="5">Lacks conserved residue(s) required for the propagation of feature annotation.</text>
</comment>
<evidence type="ECO:0000256" key="4">
    <source>
        <dbReference type="ARBA" id="ARBA00023180"/>
    </source>
</evidence>
<feature type="domain" description="Sushi" evidence="6">
    <location>
        <begin position="527"/>
        <end position="586"/>
    </location>
</feature>
<protein>
    <recommendedName>
        <fullName evidence="6">Sushi domain-containing protein</fullName>
    </recommendedName>
</protein>
<feature type="disulfide bond" evidence="5">
    <location>
        <begin position="529"/>
        <end position="572"/>
    </location>
</feature>
<evidence type="ECO:0000256" key="5">
    <source>
        <dbReference type="PROSITE-ProRule" id="PRU00302"/>
    </source>
</evidence>
<keyword evidence="4" id="KW-0325">Glycoprotein</keyword>
<evidence type="ECO:0000313" key="7">
    <source>
        <dbReference type="EMBL" id="PVD21829.1"/>
    </source>
</evidence>
<dbReference type="InterPro" id="IPR035976">
    <property type="entry name" value="Sushi/SCR/CCP_sf"/>
</dbReference>
<feature type="disulfide bond" evidence="5">
    <location>
        <begin position="380"/>
        <end position="407"/>
    </location>
</feature>
<dbReference type="PROSITE" id="PS50923">
    <property type="entry name" value="SUSHI"/>
    <property type="match status" value="8"/>
</dbReference>
<dbReference type="PANTHER" id="PTHR19325:SF555">
    <property type="entry name" value="HIG-ANCHORING SCAFFOLD PROTEIN, ISOFORM G"/>
    <property type="match status" value="1"/>
</dbReference>
<feature type="domain" description="Sushi" evidence="6">
    <location>
        <begin position="46"/>
        <end position="112"/>
    </location>
</feature>
<keyword evidence="3 5" id="KW-1015">Disulfide bond</keyword>
<dbReference type="SUPFAM" id="SSF57535">
    <property type="entry name" value="Complement control module/SCR domain"/>
    <property type="match status" value="10"/>
</dbReference>
<feature type="domain" description="Sushi" evidence="6">
    <location>
        <begin position="587"/>
        <end position="657"/>
    </location>
</feature>
<evidence type="ECO:0000256" key="3">
    <source>
        <dbReference type="ARBA" id="ARBA00023157"/>
    </source>
</evidence>
<evidence type="ECO:0000313" key="8">
    <source>
        <dbReference type="Proteomes" id="UP000245119"/>
    </source>
</evidence>